<reference evidence="1" key="1">
    <citation type="submission" date="2024-09" db="EMBL/GenBank/DDBJ databases">
        <title>Black Yeasts Isolated from many extreme environments.</title>
        <authorList>
            <person name="Coleine C."/>
            <person name="Stajich J.E."/>
            <person name="Selbmann L."/>
        </authorList>
    </citation>
    <scope>NUCLEOTIDE SEQUENCE</scope>
    <source>
        <strain evidence="1">CCFEE 5737</strain>
    </source>
</reference>
<dbReference type="Proteomes" id="UP001186974">
    <property type="component" value="Unassembled WGS sequence"/>
</dbReference>
<accession>A0ACC3D322</accession>
<name>A0ACC3D322_9PEZI</name>
<sequence length="109" mass="12319">MAKSKLYSALDRYKGVDHKLERQKRLQKQAGKRKKDKAQKTAEQLGEAQEGEDGDASEEDGEEQPVLVSTGGKAPRKELERRLNGDDEQWETDEEDEDDDDDEDDAPNG</sequence>
<feature type="non-terminal residue" evidence="1">
    <location>
        <position position="109"/>
    </location>
</feature>
<organism evidence="1 2">
    <name type="scientific">Coniosporium uncinatum</name>
    <dbReference type="NCBI Taxonomy" id="93489"/>
    <lineage>
        <taxon>Eukaryota</taxon>
        <taxon>Fungi</taxon>
        <taxon>Dikarya</taxon>
        <taxon>Ascomycota</taxon>
        <taxon>Pezizomycotina</taxon>
        <taxon>Dothideomycetes</taxon>
        <taxon>Dothideomycetes incertae sedis</taxon>
        <taxon>Coniosporium</taxon>
    </lineage>
</organism>
<gene>
    <name evidence="1" type="ORF">LTS18_006977</name>
</gene>
<evidence type="ECO:0000313" key="2">
    <source>
        <dbReference type="Proteomes" id="UP001186974"/>
    </source>
</evidence>
<keyword evidence="2" id="KW-1185">Reference proteome</keyword>
<evidence type="ECO:0000313" key="1">
    <source>
        <dbReference type="EMBL" id="KAK3061122.1"/>
    </source>
</evidence>
<protein>
    <submittedName>
        <fullName evidence="1">Uncharacterized protein</fullName>
    </submittedName>
</protein>
<proteinExistence type="predicted"/>
<dbReference type="EMBL" id="JAWDJW010008053">
    <property type="protein sequence ID" value="KAK3061122.1"/>
    <property type="molecule type" value="Genomic_DNA"/>
</dbReference>
<comment type="caution">
    <text evidence="1">The sequence shown here is derived from an EMBL/GenBank/DDBJ whole genome shotgun (WGS) entry which is preliminary data.</text>
</comment>